<feature type="transmembrane region" description="Helical" evidence="13">
    <location>
        <begin position="469"/>
        <end position="497"/>
    </location>
</feature>
<keyword evidence="15" id="KW-1185">Reference proteome</keyword>
<keyword evidence="10 12" id="KW-0739">Sodium transport</keyword>
<keyword evidence="6 13" id="KW-1133">Transmembrane helix</keyword>
<comment type="subcellular location">
    <subcellularLocation>
        <location evidence="1">Membrane</location>
        <topology evidence="1">Multi-pass membrane protein</topology>
    </subcellularLocation>
</comment>
<evidence type="ECO:0000256" key="12">
    <source>
        <dbReference type="RuleBase" id="RU000679"/>
    </source>
</evidence>
<evidence type="ECO:0000256" key="9">
    <source>
        <dbReference type="ARBA" id="ARBA00023136"/>
    </source>
</evidence>
<accession>A0A9J6BF42</accession>
<dbReference type="InterPro" id="IPR001873">
    <property type="entry name" value="ENaC"/>
</dbReference>
<evidence type="ECO:0000256" key="6">
    <source>
        <dbReference type="ARBA" id="ARBA00022989"/>
    </source>
</evidence>
<keyword evidence="7" id="KW-0915">Sodium</keyword>
<gene>
    <name evidence="14" type="ORF">PVAND_016078</name>
</gene>
<evidence type="ECO:0000256" key="5">
    <source>
        <dbReference type="ARBA" id="ARBA00022692"/>
    </source>
</evidence>
<evidence type="ECO:0000256" key="1">
    <source>
        <dbReference type="ARBA" id="ARBA00004141"/>
    </source>
</evidence>
<keyword evidence="5 12" id="KW-0812">Transmembrane</keyword>
<dbReference type="PANTHER" id="PTHR11690">
    <property type="entry name" value="AMILORIDE-SENSITIVE SODIUM CHANNEL-RELATED"/>
    <property type="match status" value="1"/>
</dbReference>
<evidence type="ECO:0000256" key="10">
    <source>
        <dbReference type="ARBA" id="ARBA00023201"/>
    </source>
</evidence>
<dbReference type="GO" id="GO:0015280">
    <property type="term" value="F:ligand-gated sodium channel activity"/>
    <property type="evidence" value="ECO:0007669"/>
    <property type="project" value="TreeGrafter"/>
</dbReference>
<keyword evidence="11 12" id="KW-0407">Ion channel</keyword>
<dbReference type="OrthoDB" id="6502088at2759"/>
<evidence type="ECO:0000313" key="15">
    <source>
        <dbReference type="Proteomes" id="UP001107558"/>
    </source>
</evidence>
<feature type="transmembrane region" description="Helical" evidence="13">
    <location>
        <begin position="30"/>
        <end position="52"/>
    </location>
</feature>
<keyword evidence="9 13" id="KW-0472">Membrane</keyword>
<evidence type="ECO:0000313" key="14">
    <source>
        <dbReference type="EMBL" id="KAG5668126.1"/>
    </source>
</evidence>
<keyword evidence="3 12" id="KW-0813">Transport</keyword>
<evidence type="ECO:0000256" key="11">
    <source>
        <dbReference type="ARBA" id="ARBA00023303"/>
    </source>
</evidence>
<protein>
    <submittedName>
        <fullName evidence="14">Uncharacterized protein</fullName>
    </submittedName>
</protein>
<organism evidence="14 15">
    <name type="scientific">Polypedilum vanderplanki</name>
    <name type="common">Sleeping chironomid midge</name>
    <dbReference type="NCBI Taxonomy" id="319348"/>
    <lineage>
        <taxon>Eukaryota</taxon>
        <taxon>Metazoa</taxon>
        <taxon>Ecdysozoa</taxon>
        <taxon>Arthropoda</taxon>
        <taxon>Hexapoda</taxon>
        <taxon>Insecta</taxon>
        <taxon>Pterygota</taxon>
        <taxon>Neoptera</taxon>
        <taxon>Endopterygota</taxon>
        <taxon>Diptera</taxon>
        <taxon>Nematocera</taxon>
        <taxon>Chironomoidea</taxon>
        <taxon>Chironomidae</taxon>
        <taxon>Chironominae</taxon>
        <taxon>Polypedilum</taxon>
        <taxon>Polypedilum</taxon>
    </lineage>
</organism>
<dbReference type="Proteomes" id="UP001107558">
    <property type="component" value="Chromosome 4"/>
</dbReference>
<evidence type="ECO:0000256" key="3">
    <source>
        <dbReference type="ARBA" id="ARBA00022448"/>
    </source>
</evidence>
<dbReference type="GO" id="GO:0005886">
    <property type="term" value="C:plasma membrane"/>
    <property type="evidence" value="ECO:0007669"/>
    <property type="project" value="TreeGrafter"/>
</dbReference>
<evidence type="ECO:0000256" key="2">
    <source>
        <dbReference type="ARBA" id="ARBA00007193"/>
    </source>
</evidence>
<evidence type="ECO:0000256" key="8">
    <source>
        <dbReference type="ARBA" id="ARBA00023065"/>
    </source>
</evidence>
<sequence length="605" mass="71852">MRFEIENFFDLSTIHGLKYLSKKFHWIERFFWSLSLFISIILTIYLITELFINLNHDPVITHIADHQVPITDIDFPAITVCLGQEHVIPYYYEKFKYYKRLSHIKYSDKKIFKDFADEIKYFKYMNYAAILDEIAKGYFDVDKLGLKILKRLQVIDILTKRGILSQLNISIPTDDFLDVLSEFQRANIREILPLFHWSRDFHARYSIILTEFGLCRSFNLALPEDIFYIDSISDDFLHNYFTDSDYNGQKNNTEIIPRKAENSDDSVNFWTGGKPRETEVFKFEGYMIFYHDPYEMPKKNTKAVIINVQETHIMNLFFTPEMVDIDQSLYDVDPFDRNCYFDDERKLNLFKVYTKANCESECLTNFMIRKCDCAEFFMIRNCTTRICSAIDKNCIDKANRNFERQKSQCKCLPQCTYVKFDVKRVDGSGGIKEQYNINNEQKSANIFIKFLKSSFPRFVRKQNFDFVQFLSFVGGLLGLFAGFSMISAVEIFYWFFVRIFTKKFFQRSTKVHPFNEKIEKKSNIFKEYFGNSSIHGLNYGINTNLIENLKRLQVIDILTKRGILSQFNISIPTDDFLDVLAEFQRAHIREILPLFHWSRDYHARY</sequence>
<keyword evidence="8 12" id="KW-0406">Ion transport</keyword>
<dbReference type="Pfam" id="PF00858">
    <property type="entry name" value="ASC"/>
    <property type="match status" value="1"/>
</dbReference>
<comment type="caution">
    <text evidence="14">The sequence shown here is derived from an EMBL/GenBank/DDBJ whole genome shotgun (WGS) entry which is preliminary data.</text>
</comment>
<comment type="similarity">
    <text evidence="2 12">Belongs to the amiloride-sensitive sodium channel (TC 1.A.6) family.</text>
</comment>
<evidence type="ECO:0000256" key="7">
    <source>
        <dbReference type="ARBA" id="ARBA00023053"/>
    </source>
</evidence>
<name>A0A9J6BF42_POLVA</name>
<dbReference type="Gene3D" id="1.10.287.770">
    <property type="entry name" value="YojJ-like"/>
    <property type="match status" value="1"/>
</dbReference>
<dbReference type="Gene3D" id="1.10.287.820">
    <property type="entry name" value="Acid-sensing ion channel domain"/>
    <property type="match status" value="1"/>
</dbReference>
<keyword evidence="4 12" id="KW-0894">Sodium channel</keyword>
<dbReference type="EMBL" id="JADBJN010000004">
    <property type="protein sequence ID" value="KAG5668126.1"/>
    <property type="molecule type" value="Genomic_DNA"/>
</dbReference>
<dbReference type="PANTHER" id="PTHR11690:SF288">
    <property type="entry name" value="AMILORIDE-SENSITIVE NA+ CHANNEL-RELATED"/>
    <property type="match status" value="1"/>
</dbReference>
<reference evidence="14" key="1">
    <citation type="submission" date="2021-03" db="EMBL/GenBank/DDBJ databases">
        <title>Chromosome level genome of the anhydrobiotic midge Polypedilum vanderplanki.</title>
        <authorList>
            <person name="Yoshida Y."/>
            <person name="Kikawada T."/>
            <person name="Gusev O."/>
        </authorList>
    </citation>
    <scope>NUCLEOTIDE SEQUENCE</scope>
    <source>
        <strain evidence="14">NIAS01</strain>
        <tissue evidence="14">Whole body or cell culture</tissue>
    </source>
</reference>
<dbReference type="AlphaFoldDB" id="A0A9J6BF42"/>
<evidence type="ECO:0000256" key="13">
    <source>
        <dbReference type="SAM" id="Phobius"/>
    </source>
</evidence>
<proteinExistence type="inferred from homology"/>
<evidence type="ECO:0000256" key="4">
    <source>
        <dbReference type="ARBA" id="ARBA00022461"/>
    </source>
</evidence>